<dbReference type="Proteomes" id="UP000516764">
    <property type="component" value="Chromosome"/>
</dbReference>
<evidence type="ECO:0000256" key="7">
    <source>
        <dbReference type="ARBA" id="ARBA00023277"/>
    </source>
</evidence>
<evidence type="ECO:0000256" key="1">
    <source>
        <dbReference type="ARBA" id="ARBA00000681"/>
    </source>
</evidence>
<gene>
    <name evidence="11" type="ORF">H9I45_05915</name>
</gene>
<dbReference type="SUPFAM" id="SSF51445">
    <property type="entry name" value="(Trans)glycosidases"/>
    <property type="match status" value="1"/>
</dbReference>
<keyword evidence="6 11" id="KW-0378">Hydrolase</keyword>
<dbReference type="KEGG" id="phal:H9I45_05915"/>
<keyword evidence="4 11" id="KW-0858">Xylan degradation</keyword>
<keyword evidence="8 11" id="KW-0326">Glycosidase</keyword>
<dbReference type="EC" id="3.2.1.8" evidence="3"/>
<dbReference type="PANTHER" id="PTHR31490:SF88">
    <property type="entry name" value="BETA-XYLANASE"/>
    <property type="match status" value="1"/>
</dbReference>
<comment type="catalytic activity">
    <reaction evidence="1">
        <text>Endohydrolysis of (1-&gt;4)-beta-D-xylosidic linkages in xylans.</text>
        <dbReference type="EC" id="3.2.1.8"/>
    </reaction>
</comment>
<dbReference type="Gene3D" id="3.20.20.80">
    <property type="entry name" value="Glycosidases"/>
    <property type="match status" value="1"/>
</dbReference>
<organism evidence="11 12">
    <name type="scientific">Polaribacter haliotis</name>
    <dbReference type="NCBI Taxonomy" id="1888915"/>
    <lineage>
        <taxon>Bacteria</taxon>
        <taxon>Pseudomonadati</taxon>
        <taxon>Bacteroidota</taxon>
        <taxon>Flavobacteriia</taxon>
        <taxon>Flavobacteriales</taxon>
        <taxon>Flavobacteriaceae</taxon>
    </lineage>
</organism>
<reference evidence="11 12" key="1">
    <citation type="journal article" date="2016" name="Int. J. Syst. Evol. Microbiol.">
        <title>Polaribacter haliotis sp. nov., isolated from the gut of abalone Haliotis discus hannai.</title>
        <authorList>
            <person name="Kim Y.O."/>
            <person name="Park I.S."/>
            <person name="Park S."/>
            <person name="Nam B.H."/>
            <person name="Park J.M."/>
            <person name="Kim D.G."/>
            <person name="Yoon J.H."/>
        </authorList>
    </citation>
    <scope>NUCLEOTIDE SEQUENCE [LARGE SCALE GENOMIC DNA]</scope>
    <source>
        <strain evidence="11 12">KCTC 52418</strain>
    </source>
</reference>
<evidence type="ECO:0000313" key="11">
    <source>
        <dbReference type="EMBL" id="QOD61978.1"/>
    </source>
</evidence>
<name>A0A7L8AIZ6_9FLAO</name>
<dbReference type="EMBL" id="CP061813">
    <property type="protein sequence ID" value="QOD61978.1"/>
    <property type="molecule type" value="Genomic_DNA"/>
</dbReference>
<dbReference type="PANTHER" id="PTHR31490">
    <property type="entry name" value="GLYCOSYL HYDROLASE"/>
    <property type="match status" value="1"/>
</dbReference>
<dbReference type="GO" id="GO:0045493">
    <property type="term" value="P:xylan catabolic process"/>
    <property type="evidence" value="ECO:0007669"/>
    <property type="project" value="UniProtKB-KW"/>
</dbReference>
<evidence type="ECO:0000313" key="12">
    <source>
        <dbReference type="Proteomes" id="UP000516764"/>
    </source>
</evidence>
<proteinExistence type="inferred from homology"/>
<keyword evidence="5" id="KW-0732">Signal</keyword>
<dbReference type="GO" id="GO:0031176">
    <property type="term" value="F:endo-1,4-beta-xylanase activity"/>
    <property type="evidence" value="ECO:0007669"/>
    <property type="project" value="UniProtKB-EC"/>
</dbReference>
<accession>A0A7L8AIZ6</accession>
<evidence type="ECO:0000256" key="9">
    <source>
        <dbReference type="ARBA" id="ARBA00023326"/>
    </source>
</evidence>
<dbReference type="AlphaFoldDB" id="A0A7L8AIZ6"/>
<keyword evidence="12" id="KW-1185">Reference proteome</keyword>
<keyword evidence="7" id="KW-0119">Carbohydrate metabolism</keyword>
<dbReference type="InterPro" id="IPR044846">
    <property type="entry name" value="GH10"/>
</dbReference>
<dbReference type="Pfam" id="PF00331">
    <property type="entry name" value="Glyco_hydro_10"/>
    <property type="match status" value="1"/>
</dbReference>
<comment type="similarity">
    <text evidence="2">Belongs to the glycosyl hydrolase 10 (cellulase F) family.</text>
</comment>
<evidence type="ECO:0000259" key="10">
    <source>
        <dbReference type="SMART" id="SM00633"/>
    </source>
</evidence>
<evidence type="ECO:0000256" key="2">
    <source>
        <dbReference type="ARBA" id="ARBA00007495"/>
    </source>
</evidence>
<evidence type="ECO:0000256" key="8">
    <source>
        <dbReference type="ARBA" id="ARBA00023295"/>
    </source>
</evidence>
<feature type="domain" description="GH10" evidence="10">
    <location>
        <begin position="83"/>
        <end position="375"/>
    </location>
</feature>
<evidence type="ECO:0000256" key="5">
    <source>
        <dbReference type="ARBA" id="ARBA00022729"/>
    </source>
</evidence>
<protein>
    <recommendedName>
        <fullName evidence="3">endo-1,4-beta-xylanase</fullName>
        <ecNumber evidence="3">3.2.1.8</ecNumber>
    </recommendedName>
</protein>
<dbReference type="InterPro" id="IPR001000">
    <property type="entry name" value="GH10_dom"/>
</dbReference>
<keyword evidence="9" id="KW-0624">Polysaccharide degradation</keyword>
<evidence type="ECO:0000256" key="3">
    <source>
        <dbReference type="ARBA" id="ARBA00012590"/>
    </source>
</evidence>
<dbReference type="InterPro" id="IPR017853">
    <property type="entry name" value="GH"/>
</dbReference>
<evidence type="ECO:0000256" key="4">
    <source>
        <dbReference type="ARBA" id="ARBA00022651"/>
    </source>
</evidence>
<sequence length="380" mass="44040">MIHKNKYYTLVSILFGCSIFFMQSCSSNKKVTENNISSKKIDFQQYKTNNILVGATLNYDELNTIEEKLFLKDFKYLTPANAAKQSRIHPQPNKWNWTFIDDFIAFANKNKLAVRLHGPISPQASKWAKKDNRTAKELETNLIEFTTAFAKRYNNEPSVVWMDVVNETILANGKWFGPKKGTNQWENPWLKIGLDENGFPKYILKAFEIATKHAQNIKLVYNQNAGMEDIMWNKVKETILYIRSKGYRVDGIGWQAHLLLGAKRKDFVDNIDETMLKLGNLIDWAHENDLAFHVTELDFLIKNKDLNKKKSELLIQKKVYQKIVNVLLEKGKNGEVSLNLWDIGERSKKGTGKFQSIYDEDFKPNPAYEVIKNVLQTDKK</sequence>
<dbReference type="PROSITE" id="PS51257">
    <property type="entry name" value="PROKAR_LIPOPROTEIN"/>
    <property type="match status" value="1"/>
</dbReference>
<dbReference type="OrthoDB" id="9809277at2"/>
<evidence type="ECO:0000256" key="6">
    <source>
        <dbReference type="ARBA" id="ARBA00022801"/>
    </source>
</evidence>
<dbReference type="RefSeq" id="WP_088353158.1">
    <property type="nucleotide sequence ID" value="NZ_CP061813.1"/>
</dbReference>
<dbReference type="SMART" id="SM00633">
    <property type="entry name" value="Glyco_10"/>
    <property type="match status" value="1"/>
</dbReference>